<name>A0A142EK34_9BACT</name>
<keyword evidence="14 21" id="KW-1133">Transmembrane helix</keyword>
<keyword evidence="16" id="KW-0902">Two-component regulatory system</keyword>
<dbReference type="Proteomes" id="UP000073816">
    <property type="component" value="Chromosome"/>
</dbReference>
<dbReference type="InterPro" id="IPR004358">
    <property type="entry name" value="Sig_transdc_His_kin-like_C"/>
</dbReference>
<keyword evidence="24" id="KW-1185">Reference proteome</keyword>
<evidence type="ECO:0000313" key="24">
    <source>
        <dbReference type="Proteomes" id="UP000073816"/>
    </source>
</evidence>
<evidence type="ECO:0000256" key="1">
    <source>
        <dbReference type="ARBA" id="ARBA00000085"/>
    </source>
</evidence>
<evidence type="ECO:0000256" key="6">
    <source>
        <dbReference type="ARBA" id="ARBA00017322"/>
    </source>
</evidence>
<dbReference type="GO" id="GO:0046983">
    <property type="term" value="F:protein dimerization activity"/>
    <property type="evidence" value="ECO:0007669"/>
    <property type="project" value="InterPro"/>
</dbReference>
<dbReference type="SMART" id="SM00387">
    <property type="entry name" value="HATPase_c"/>
    <property type="match status" value="1"/>
</dbReference>
<evidence type="ECO:0000313" key="23">
    <source>
        <dbReference type="EMBL" id="AMQ55489.1"/>
    </source>
</evidence>
<keyword evidence="15" id="KW-0408">Iron</keyword>
<keyword evidence="17" id="KW-0411">Iron-sulfur</keyword>
<evidence type="ECO:0000256" key="19">
    <source>
        <dbReference type="ARBA" id="ARBA00024827"/>
    </source>
</evidence>
<evidence type="ECO:0000256" key="17">
    <source>
        <dbReference type="ARBA" id="ARBA00023014"/>
    </source>
</evidence>
<evidence type="ECO:0000256" key="9">
    <source>
        <dbReference type="ARBA" id="ARBA00022490"/>
    </source>
</evidence>
<keyword evidence="11 21" id="KW-0812">Transmembrane</keyword>
<evidence type="ECO:0000256" key="14">
    <source>
        <dbReference type="ARBA" id="ARBA00022989"/>
    </source>
</evidence>
<feature type="transmembrane region" description="Helical" evidence="21">
    <location>
        <begin position="6"/>
        <end position="32"/>
    </location>
</feature>
<evidence type="ECO:0000256" key="13">
    <source>
        <dbReference type="ARBA" id="ARBA00022777"/>
    </source>
</evidence>
<dbReference type="KEGG" id="alm:AO498_03680"/>
<evidence type="ECO:0000256" key="4">
    <source>
        <dbReference type="ARBA" id="ARBA00004651"/>
    </source>
</evidence>
<keyword evidence="13 23" id="KW-0418">Kinase</keyword>
<dbReference type="PANTHER" id="PTHR24421:SF37">
    <property type="entry name" value="SENSOR HISTIDINE KINASE NARS"/>
    <property type="match status" value="1"/>
</dbReference>
<reference evidence="24" key="1">
    <citation type="submission" date="2015-09" db="EMBL/GenBank/DDBJ databases">
        <title>Complete sequence of Algoriphagus sp. M8-2.</title>
        <authorList>
            <person name="Shintani M."/>
        </authorList>
    </citation>
    <scope>NUCLEOTIDE SEQUENCE [LARGE SCALE GENOMIC DNA]</scope>
    <source>
        <strain evidence="24">M8-2</strain>
    </source>
</reference>
<evidence type="ECO:0000256" key="10">
    <source>
        <dbReference type="ARBA" id="ARBA00022679"/>
    </source>
</evidence>
<evidence type="ECO:0000256" key="20">
    <source>
        <dbReference type="ARBA" id="ARBA00030800"/>
    </source>
</evidence>
<dbReference type="Pfam" id="PF02518">
    <property type="entry name" value="HATPase_c"/>
    <property type="match status" value="1"/>
</dbReference>
<reference evidence="23 24" key="2">
    <citation type="journal article" date="2016" name="Genome Announc.">
        <title>Complete Genome Sequence of Algoriphagus sp. Strain M8-2, Isolated from a Brackish Lake.</title>
        <authorList>
            <person name="Muraguchi Y."/>
            <person name="Kushimoto K."/>
            <person name="Ohtsubo Y."/>
            <person name="Suzuki T."/>
            <person name="Dohra H."/>
            <person name="Kimbara K."/>
            <person name="Shintani M."/>
        </authorList>
    </citation>
    <scope>NUCLEOTIDE SEQUENCE [LARGE SCALE GENOMIC DNA]</scope>
    <source>
        <strain evidence="23 24">M8-2</strain>
    </source>
</reference>
<dbReference type="AlphaFoldDB" id="A0A142EK34"/>
<keyword evidence="18 21" id="KW-0472">Membrane</keyword>
<evidence type="ECO:0000256" key="7">
    <source>
        <dbReference type="ARBA" id="ARBA00022475"/>
    </source>
</evidence>
<dbReference type="Gene3D" id="3.30.565.10">
    <property type="entry name" value="Histidine kinase-like ATPase, C-terminal domain"/>
    <property type="match status" value="1"/>
</dbReference>
<dbReference type="PRINTS" id="PR00344">
    <property type="entry name" value="BCTRLSENSOR"/>
</dbReference>
<comment type="function">
    <text evidence="19">Member of the two-component regulatory system NreB/NreC involved in the control of dissimilatory nitrate/nitrite reduction in response to oxygen. NreB functions as a direct oxygen sensor histidine kinase which is autophosphorylated, in the absence of oxygen, probably at the conserved histidine residue, and transfers its phosphate group probably to a conserved aspartate residue of NreC. NreB/NreC activates the expression of the nitrate (narGHJI) and nitrite (nir) reductase operons, as well as the putative nitrate transporter gene narT.</text>
</comment>
<keyword evidence="8" id="KW-0004">4Fe-4S</keyword>
<dbReference type="STRING" id="1727163.AO498_03680"/>
<feature type="domain" description="Histidine kinase" evidence="22">
    <location>
        <begin position="69"/>
        <end position="247"/>
    </location>
</feature>
<dbReference type="CDD" id="cd16917">
    <property type="entry name" value="HATPase_UhpB-NarQ-NarX-like"/>
    <property type="match status" value="1"/>
</dbReference>
<comment type="cofactor">
    <cofactor evidence="2">
        <name>[4Fe-4S] cluster</name>
        <dbReference type="ChEBI" id="CHEBI:49883"/>
    </cofactor>
</comment>
<evidence type="ECO:0000256" key="15">
    <source>
        <dbReference type="ARBA" id="ARBA00023004"/>
    </source>
</evidence>
<evidence type="ECO:0000256" key="3">
    <source>
        <dbReference type="ARBA" id="ARBA00004496"/>
    </source>
</evidence>
<dbReference type="GO" id="GO:0000155">
    <property type="term" value="F:phosphorelay sensor kinase activity"/>
    <property type="evidence" value="ECO:0007669"/>
    <property type="project" value="InterPro"/>
</dbReference>
<keyword evidence="12" id="KW-0479">Metal-binding</keyword>
<dbReference type="InterPro" id="IPR003594">
    <property type="entry name" value="HATPase_dom"/>
</dbReference>
<evidence type="ECO:0000256" key="11">
    <source>
        <dbReference type="ARBA" id="ARBA00022692"/>
    </source>
</evidence>
<dbReference type="PROSITE" id="PS50109">
    <property type="entry name" value="HIS_KIN"/>
    <property type="match status" value="1"/>
</dbReference>
<dbReference type="OrthoDB" id="9760839at2"/>
<evidence type="ECO:0000256" key="16">
    <source>
        <dbReference type="ARBA" id="ARBA00023012"/>
    </source>
</evidence>
<dbReference type="EMBL" id="CP012836">
    <property type="protein sequence ID" value="AMQ55489.1"/>
    <property type="molecule type" value="Genomic_DNA"/>
</dbReference>
<evidence type="ECO:0000256" key="2">
    <source>
        <dbReference type="ARBA" id="ARBA00001966"/>
    </source>
</evidence>
<keyword evidence="7" id="KW-1003">Cell membrane</keyword>
<protein>
    <recommendedName>
        <fullName evidence="6">Oxygen sensor histidine kinase NreB</fullName>
        <ecNumber evidence="5">2.7.13.3</ecNumber>
    </recommendedName>
    <alternativeName>
        <fullName evidence="20">Nitrogen regulation protein B</fullName>
    </alternativeName>
</protein>
<evidence type="ECO:0000256" key="8">
    <source>
        <dbReference type="ARBA" id="ARBA00022485"/>
    </source>
</evidence>
<dbReference type="PANTHER" id="PTHR24421">
    <property type="entry name" value="NITRATE/NITRITE SENSOR PROTEIN NARX-RELATED"/>
    <property type="match status" value="1"/>
</dbReference>
<dbReference type="Pfam" id="PF07730">
    <property type="entry name" value="HisKA_3"/>
    <property type="match status" value="1"/>
</dbReference>
<proteinExistence type="predicted"/>
<dbReference type="EC" id="2.7.13.3" evidence="5"/>
<dbReference type="InterPro" id="IPR011712">
    <property type="entry name" value="Sig_transdc_His_kin_sub3_dim/P"/>
</dbReference>
<sequence length="247" mass="27646">MSPENSQITFILFSGAFLAALMGTFIIAMVILHRQRQAENRRRLELIQAEYERTLLNIENEIQQETLSNVGRELHDNIGQLLSLAKLNLNSSRAEKNQEGKELINQIIQEVRGLSKSLNLDWLESLSLDDFIRQQLQRIQTTGFCQTSFESDQSLAILEKDQKLVLVRVIQECLNNAIKHASPSSIRVWVSNFSLHIEDDGAGFDTSLPSKGSGMTNLKKRMETIGGTFSLTSSPGNGTTIKLTLAN</sequence>
<dbReference type="GO" id="GO:0005737">
    <property type="term" value="C:cytoplasm"/>
    <property type="evidence" value="ECO:0007669"/>
    <property type="project" value="UniProtKB-SubCell"/>
</dbReference>
<accession>A0A142EK34</accession>
<evidence type="ECO:0000256" key="21">
    <source>
        <dbReference type="SAM" id="Phobius"/>
    </source>
</evidence>
<dbReference type="SUPFAM" id="SSF55874">
    <property type="entry name" value="ATPase domain of HSP90 chaperone/DNA topoisomerase II/histidine kinase"/>
    <property type="match status" value="1"/>
</dbReference>
<comment type="catalytic activity">
    <reaction evidence="1">
        <text>ATP + protein L-histidine = ADP + protein N-phospho-L-histidine.</text>
        <dbReference type="EC" id="2.7.13.3"/>
    </reaction>
</comment>
<dbReference type="GO" id="GO:0046872">
    <property type="term" value="F:metal ion binding"/>
    <property type="evidence" value="ECO:0007669"/>
    <property type="project" value="UniProtKB-KW"/>
</dbReference>
<comment type="subcellular location">
    <subcellularLocation>
        <location evidence="4">Cell membrane</location>
        <topology evidence="4">Multi-pass membrane protein</topology>
    </subcellularLocation>
    <subcellularLocation>
        <location evidence="3">Cytoplasm</location>
    </subcellularLocation>
</comment>
<keyword evidence="9" id="KW-0963">Cytoplasm</keyword>
<dbReference type="RefSeq" id="WP_067543900.1">
    <property type="nucleotide sequence ID" value="NZ_CP012836.1"/>
</dbReference>
<gene>
    <name evidence="23" type="ORF">AO498_03680</name>
</gene>
<dbReference type="InterPro" id="IPR050482">
    <property type="entry name" value="Sensor_HK_TwoCompSys"/>
</dbReference>
<dbReference type="GO" id="GO:0051539">
    <property type="term" value="F:4 iron, 4 sulfur cluster binding"/>
    <property type="evidence" value="ECO:0007669"/>
    <property type="project" value="UniProtKB-KW"/>
</dbReference>
<dbReference type="PATRIC" id="fig|1727163.4.peg.765"/>
<evidence type="ECO:0000256" key="5">
    <source>
        <dbReference type="ARBA" id="ARBA00012438"/>
    </source>
</evidence>
<dbReference type="InterPro" id="IPR036890">
    <property type="entry name" value="HATPase_C_sf"/>
</dbReference>
<evidence type="ECO:0000256" key="18">
    <source>
        <dbReference type="ARBA" id="ARBA00023136"/>
    </source>
</evidence>
<dbReference type="GO" id="GO:0005886">
    <property type="term" value="C:plasma membrane"/>
    <property type="evidence" value="ECO:0007669"/>
    <property type="project" value="UniProtKB-SubCell"/>
</dbReference>
<evidence type="ECO:0000256" key="12">
    <source>
        <dbReference type="ARBA" id="ARBA00022723"/>
    </source>
</evidence>
<dbReference type="InterPro" id="IPR005467">
    <property type="entry name" value="His_kinase_dom"/>
</dbReference>
<keyword evidence="10" id="KW-0808">Transferase</keyword>
<evidence type="ECO:0000259" key="22">
    <source>
        <dbReference type="PROSITE" id="PS50109"/>
    </source>
</evidence>
<organism evidence="23 24">
    <name type="scientific">Algoriphagus sanaruensis</name>
    <dbReference type="NCBI Taxonomy" id="1727163"/>
    <lineage>
        <taxon>Bacteria</taxon>
        <taxon>Pseudomonadati</taxon>
        <taxon>Bacteroidota</taxon>
        <taxon>Cytophagia</taxon>
        <taxon>Cytophagales</taxon>
        <taxon>Cyclobacteriaceae</taxon>
        <taxon>Algoriphagus</taxon>
    </lineage>
</organism>